<accession>A0A7S4RKV1</accession>
<dbReference type="EMBL" id="HBNR01052855">
    <property type="protein sequence ID" value="CAE4617934.1"/>
    <property type="molecule type" value="Transcribed_RNA"/>
</dbReference>
<organism evidence="1">
    <name type="scientific">Alexandrium monilatum</name>
    <dbReference type="NCBI Taxonomy" id="311494"/>
    <lineage>
        <taxon>Eukaryota</taxon>
        <taxon>Sar</taxon>
        <taxon>Alveolata</taxon>
        <taxon>Dinophyceae</taxon>
        <taxon>Gonyaulacales</taxon>
        <taxon>Pyrocystaceae</taxon>
        <taxon>Alexandrium</taxon>
    </lineage>
</organism>
<reference evidence="1" key="1">
    <citation type="submission" date="2021-01" db="EMBL/GenBank/DDBJ databases">
        <authorList>
            <person name="Corre E."/>
            <person name="Pelletier E."/>
            <person name="Niang G."/>
            <person name="Scheremetjew M."/>
            <person name="Finn R."/>
            <person name="Kale V."/>
            <person name="Holt S."/>
            <person name="Cochrane G."/>
            <person name="Meng A."/>
            <person name="Brown T."/>
            <person name="Cohen L."/>
        </authorList>
    </citation>
    <scope>NUCLEOTIDE SEQUENCE</scope>
    <source>
        <strain evidence="1">CCMP3105</strain>
    </source>
</reference>
<name>A0A7S4RKV1_9DINO</name>
<dbReference type="AlphaFoldDB" id="A0A7S4RKV1"/>
<gene>
    <name evidence="1" type="ORF">AMON00008_LOCUS37094</name>
</gene>
<evidence type="ECO:0000313" key="1">
    <source>
        <dbReference type="EMBL" id="CAE4617934.1"/>
    </source>
</evidence>
<sequence>MMPSNVQELCNLTEELWQPSGSALQQFAGSSTASPKTPTCDRLDPKNTELIIKYLMEKFNAAPKPQAAAGVPRSGGWSPPAQHPLEQEHLAPAAGAGHFPAKLIAVPEVGMMTPSSWTVPATAMNSGTMLPAAPNSWAATAAEDRATMATAVRALCMGAPGLQAPRPVFTQEKQIALANSFIQDFAAAATAATPPQDSAAAATAATPPQVAKDFQSNGSATEAFLKAAAAIEQSRRHSESGEANFGKEMNRPIMMDARSRKQATFGSDKDGPMILKAAAMEDGPRRARCAEVPPVHTRRRLSGGAPPRHHFSMSAEATLPFSILAK</sequence>
<proteinExistence type="predicted"/>
<protein>
    <submittedName>
        <fullName evidence="1">Uncharacterized protein</fullName>
    </submittedName>
</protein>